<proteinExistence type="inferred from homology"/>
<sequence>MYNTKLVVAYQGTNYCGFQVQNKSDDPTIQKYLNKALSKIFGEEITTHMASRTDAGVHANGQVVNFKHRKDRLPDPQRLIMAINANLPKDIRVLEAEKVSLDFHSRYNAKGKQYSYTIDNHIAQRPLTKEFTWHVPQPLRLEEIKKGAKYFLGTHDFTSFRGSGATTKTTVRTITAFQVVEENSYIKFLIEGNGFLYNMVRIIAGTLVEIGKGKLSPEEIPRIIGAKDRKKAGPTAPPQGLILEKIYY</sequence>
<dbReference type="FunFam" id="3.30.70.580:FF:000001">
    <property type="entry name" value="tRNA pseudouridine synthase A"/>
    <property type="match status" value="1"/>
</dbReference>
<dbReference type="AlphaFoldDB" id="A0A1I0A4T6"/>
<evidence type="ECO:0000256" key="3">
    <source>
        <dbReference type="ARBA" id="ARBA00023235"/>
    </source>
</evidence>
<dbReference type="Gene3D" id="3.30.70.660">
    <property type="entry name" value="Pseudouridine synthase I, catalytic domain, C-terminal subdomain"/>
    <property type="match status" value="1"/>
</dbReference>
<evidence type="ECO:0000256" key="1">
    <source>
        <dbReference type="ARBA" id="ARBA00009375"/>
    </source>
</evidence>
<dbReference type="EC" id="5.4.99.12" evidence="4"/>
<dbReference type="InterPro" id="IPR020097">
    <property type="entry name" value="PsdUridine_synth_TruA_a/b_dom"/>
</dbReference>
<feature type="active site" description="Nucleophile" evidence="4 5">
    <location>
        <position position="54"/>
    </location>
</feature>
<comment type="caution">
    <text evidence="4">Lacks conserved residue(s) required for the propagation of feature annotation.</text>
</comment>
<dbReference type="PANTHER" id="PTHR11142:SF0">
    <property type="entry name" value="TRNA PSEUDOURIDINE SYNTHASE-LIKE 1"/>
    <property type="match status" value="1"/>
</dbReference>
<keyword evidence="2 4" id="KW-0819">tRNA processing</keyword>
<dbReference type="NCBIfam" id="TIGR00071">
    <property type="entry name" value="hisT_truA"/>
    <property type="match status" value="1"/>
</dbReference>
<reference evidence="10" key="1">
    <citation type="submission" date="2016-10" db="EMBL/GenBank/DDBJ databases">
        <authorList>
            <person name="Varghese N."/>
            <person name="Submissions S."/>
        </authorList>
    </citation>
    <scope>NUCLEOTIDE SEQUENCE [LARGE SCALE GENOMIC DNA]</scope>
    <source>
        <strain evidence="10">DSM 13577</strain>
    </source>
</reference>
<feature type="domain" description="Pseudouridine synthase I TruA alpha/beta" evidence="8">
    <location>
        <begin position="7"/>
        <end position="108"/>
    </location>
</feature>
<dbReference type="InterPro" id="IPR020094">
    <property type="entry name" value="TruA/RsuA/RluB/E/F_N"/>
</dbReference>
<dbReference type="CDD" id="cd02570">
    <property type="entry name" value="PseudoU_synth_EcTruA"/>
    <property type="match status" value="1"/>
</dbReference>
<organism evidence="9 10">
    <name type="scientific">Anaerobranca gottschalkii DSM 13577</name>
    <dbReference type="NCBI Taxonomy" id="1120990"/>
    <lineage>
        <taxon>Bacteria</taxon>
        <taxon>Bacillati</taxon>
        <taxon>Bacillota</taxon>
        <taxon>Clostridia</taxon>
        <taxon>Eubacteriales</taxon>
        <taxon>Proteinivoracaceae</taxon>
        <taxon>Anaerobranca</taxon>
    </lineage>
</organism>
<evidence type="ECO:0000259" key="8">
    <source>
        <dbReference type="Pfam" id="PF01416"/>
    </source>
</evidence>
<dbReference type="PIRSF" id="PIRSF001430">
    <property type="entry name" value="tRNA_psdUrid_synth"/>
    <property type="match status" value="1"/>
</dbReference>
<dbReference type="SUPFAM" id="SSF55120">
    <property type="entry name" value="Pseudouridine synthase"/>
    <property type="match status" value="1"/>
</dbReference>
<comment type="subunit">
    <text evidence="4">Homodimer.</text>
</comment>
<evidence type="ECO:0000256" key="6">
    <source>
        <dbReference type="PIRSR" id="PIRSR001430-2"/>
    </source>
</evidence>
<comment type="catalytic activity">
    <reaction evidence="4 7">
        <text>uridine(38/39/40) in tRNA = pseudouridine(38/39/40) in tRNA</text>
        <dbReference type="Rhea" id="RHEA:22376"/>
        <dbReference type="Rhea" id="RHEA-COMP:10085"/>
        <dbReference type="Rhea" id="RHEA-COMP:10087"/>
        <dbReference type="ChEBI" id="CHEBI:65314"/>
        <dbReference type="ChEBI" id="CHEBI:65315"/>
        <dbReference type="EC" id="5.4.99.12"/>
    </reaction>
</comment>
<dbReference type="GO" id="GO:0031119">
    <property type="term" value="P:tRNA pseudouridine synthesis"/>
    <property type="evidence" value="ECO:0007669"/>
    <property type="project" value="UniProtKB-UniRule"/>
</dbReference>
<dbReference type="Proteomes" id="UP000243819">
    <property type="component" value="Unassembled WGS sequence"/>
</dbReference>
<feature type="binding site" evidence="4 6">
    <location>
        <position position="114"/>
    </location>
    <ligand>
        <name>substrate</name>
    </ligand>
</feature>
<evidence type="ECO:0000256" key="2">
    <source>
        <dbReference type="ARBA" id="ARBA00022694"/>
    </source>
</evidence>
<name>A0A1I0A4T6_9FIRM</name>
<comment type="similarity">
    <text evidence="1 4 7">Belongs to the tRNA pseudouridine synthase TruA family.</text>
</comment>
<keyword evidence="3 4" id="KW-0413">Isomerase</keyword>
<dbReference type="InterPro" id="IPR020095">
    <property type="entry name" value="PsdUridine_synth_TruA_C"/>
</dbReference>
<protein>
    <recommendedName>
        <fullName evidence="4">tRNA pseudouridine synthase A</fullName>
        <ecNumber evidence="4">5.4.99.12</ecNumber>
    </recommendedName>
    <alternativeName>
        <fullName evidence="4">tRNA pseudouridine(38-40) synthase</fullName>
    </alternativeName>
    <alternativeName>
        <fullName evidence="4">tRNA pseudouridylate synthase I</fullName>
    </alternativeName>
    <alternativeName>
        <fullName evidence="4">tRNA-uridine isomerase I</fullName>
    </alternativeName>
</protein>
<comment type="function">
    <text evidence="4">Formation of pseudouridine at positions 38, 39 and 40 in the anticodon stem and loop of transfer RNAs.</text>
</comment>
<dbReference type="PANTHER" id="PTHR11142">
    <property type="entry name" value="PSEUDOURIDYLATE SYNTHASE"/>
    <property type="match status" value="1"/>
</dbReference>
<dbReference type="EMBL" id="FOIF01000017">
    <property type="protein sequence ID" value="SES89178.1"/>
    <property type="molecule type" value="Genomic_DNA"/>
</dbReference>
<dbReference type="Pfam" id="PF01416">
    <property type="entry name" value="PseudoU_synth_1"/>
    <property type="match status" value="2"/>
</dbReference>
<gene>
    <name evidence="4" type="primary">truA</name>
    <name evidence="9" type="ORF">SAMN03080614_101719</name>
</gene>
<evidence type="ECO:0000313" key="9">
    <source>
        <dbReference type="EMBL" id="SES89178.1"/>
    </source>
</evidence>
<dbReference type="GO" id="GO:0160147">
    <property type="term" value="F:tRNA pseudouridine(38-40) synthase activity"/>
    <property type="evidence" value="ECO:0007669"/>
    <property type="project" value="UniProtKB-EC"/>
</dbReference>
<accession>A0A1I0A4T6</accession>
<feature type="domain" description="Pseudouridine synthase I TruA alpha/beta" evidence="8">
    <location>
        <begin position="148"/>
        <end position="248"/>
    </location>
</feature>
<dbReference type="RefSeq" id="WP_091350243.1">
    <property type="nucleotide sequence ID" value="NZ_FOIF01000017.1"/>
</dbReference>
<evidence type="ECO:0000313" key="10">
    <source>
        <dbReference type="Proteomes" id="UP000243819"/>
    </source>
</evidence>
<dbReference type="Gene3D" id="3.30.70.580">
    <property type="entry name" value="Pseudouridine synthase I, catalytic domain, N-terminal subdomain"/>
    <property type="match status" value="1"/>
</dbReference>
<dbReference type="InterPro" id="IPR001406">
    <property type="entry name" value="PsdUridine_synth_TruA"/>
</dbReference>
<evidence type="ECO:0000256" key="5">
    <source>
        <dbReference type="PIRSR" id="PIRSR001430-1"/>
    </source>
</evidence>
<dbReference type="HAMAP" id="MF_00171">
    <property type="entry name" value="TruA"/>
    <property type="match status" value="1"/>
</dbReference>
<evidence type="ECO:0000256" key="4">
    <source>
        <dbReference type="HAMAP-Rule" id="MF_00171"/>
    </source>
</evidence>
<dbReference type="GO" id="GO:0003723">
    <property type="term" value="F:RNA binding"/>
    <property type="evidence" value="ECO:0007669"/>
    <property type="project" value="InterPro"/>
</dbReference>
<keyword evidence="10" id="KW-1185">Reference proteome</keyword>
<evidence type="ECO:0000256" key="7">
    <source>
        <dbReference type="RuleBase" id="RU003792"/>
    </source>
</evidence>
<dbReference type="STRING" id="1120990.SAMN03080614_101719"/>
<dbReference type="InterPro" id="IPR020103">
    <property type="entry name" value="PsdUridine_synth_cat_dom_sf"/>
</dbReference>
<dbReference type="OrthoDB" id="9811823at2"/>